<comment type="caution">
    <text evidence="4">The sequence shown here is derived from an EMBL/GenBank/DDBJ whole genome shotgun (WGS) entry which is preliminary data.</text>
</comment>
<keyword evidence="2" id="KW-0732">Signal</keyword>
<comment type="similarity">
    <text evidence="1">Belongs to the peptidase S8 family.</text>
</comment>
<sequence length="86" mass="9600">AKIYQTIYEEQDGDLCKVNLISGIGPNPYDPYVLKPDICALGEDILCANKYDAQNMYSHYQGMSGTSMVNVVVVGMLSYIKTFHKD</sequence>
<accession>A0A7J8TF06</accession>
<evidence type="ECO:0000313" key="5">
    <source>
        <dbReference type="Proteomes" id="UP000593561"/>
    </source>
</evidence>
<keyword evidence="3" id="KW-1133">Transmembrane helix</keyword>
<dbReference type="Gene3D" id="3.40.50.200">
    <property type="entry name" value="Peptidase S8/S53 domain"/>
    <property type="match status" value="1"/>
</dbReference>
<feature type="non-terminal residue" evidence="4">
    <location>
        <position position="86"/>
    </location>
</feature>
<evidence type="ECO:0000256" key="1">
    <source>
        <dbReference type="ARBA" id="ARBA00011073"/>
    </source>
</evidence>
<dbReference type="InterPro" id="IPR036852">
    <property type="entry name" value="Peptidase_S8/S53_dom_sf"/>
</dbReference>
<dbReference type="GO" id="GO:0004252">
    <property type="term" value="F:serine-type endopeptidase activity"/>
    <property type="evidence" value="ECO:0007669"/>
    <property type="project" value="InterPro"/>
</dbReference>
<dbReference type="EMBL" id="JABFAC010247029">
    <property type="protein sequence ID" value="MBA0636721.1"/>
    <property type="molecule type" value="Genomic_DNA"/>
</dbReference>
<dbReference type="SUPFAM" id="SSF52743">
    <property type="entry name" value="Subtilisin-like"/>
    <property type="match status" value="1"/>
</dbReference>
<reference evidence="4 5" key="1">
    <citation type="journal article" date="2019" name="Genome Biol. Evol.">
        <title>Insights into the evolution of the New World diploid cottons (Gossypium, subgenus Houzingenia) based on genome sequencing.</title>
        <authorList>
            <person name="Grover C.E."/>
            <person name="Arick M.A. 2nd"/>
            <person name="Thrash A."/>
            <person name="Conover J.L."/>
            <person name="Sanders W.S."/>
            <person name="Peterson D.G."/>
            <person name="Frelichowski J.E."/>
            <person name="Scheffler J.A."/>
            <person name="Scheffler B.E."/>
            <person name="Wendel J.F."/>
        </authorList>
    </citation>
    <scope>NUCLEOTIDE SEQUENCE [LARGE SCALE GENOMIC DNA]</scope>
    <source>
        <strain evidence="4">27</strain>
        <tissue evidence="4">Leaf</tissue>
    </source>
</reference>
<dbReference type="GO" id="GO:0006508">
    <property type="term" value="P:proteolysis"/>
    <property type="evidence" value="ECO:0007669"/>
    <property type="project" value="InterPro"/>
</dbReference>
<dbReference type="InterPro" id="IPR045051">
    <property type="entry name" value="SBT"/>
</dbReference>
<evidence type="ECO:0000256" key="2">
    <source>
        <dbReference type="ARBA" id="ARBA00022729"/>
    </source>
</evidence>
<protein>
    <recommendedName>
        <fullName evidence="6">Peptidase S8/S53 domain-containing protein</fullName>
    </recommendedName>
</protein>
<feature type="transmembrane region" description="Helical" evidence="3">
    <location>
        <begin position="60"/>
        <end position="80"/>
    </location>
</feature>
<evidence type="ECO:0000256" key="3">
    <source>
        <dbReference type="SAM" id="Phobius"/>
    </source>
</evidence>
<keyword evidence="3" id="KW-0472">Membrane</keyword>
<proteinExistence type="inferred from homology"/>
<name>A0A7J8TF06_GOSDV</name>
<evidence type="ECO:0000313" key="4">
    <source>
        <dbReference type="EMBL" id="MBA0636721.1"/>
    </source>
</evidence>
<keyword evidence="3" id="KW-0812">Transmembrane</keyword>
<evidence type="ECO:0008006" key="6">
    <source>
        <dbReference type="Google" id="ProtNLM"/>
    </source>
</evidence>
<dbReference type="Proteomes" id="UP000593561">
    <property type="component" value="Unassembled WGS sequence"/>
</dbReference>
<dbReference type="PANTHER" id="PTHR10795">
    <property type="entry name" value="PROPROTEIN CONVERTASE SUBTILISIN/KEXIN"/>
    <property type="match status" value="1"/>
</dbReference>
<keyword evidence="5" id="KW-1185">Reference proteome</keyword>
<gene>
    <name evidence="4" type="ORF">Godav_022086</name>
</gene>
<dbReference type="AlphaFoldDB" id="A0A7J8TF06"/>
<organism evidence="4 5">
    <name type="scientific">Gossypium davidsonii</name>
    <name type="common">Davidson's cotton</name>
    <name type="synonym">Gossypium klotzschianum subsp. davidsonii</name>
    <dbReference type="NCBI Taxonomy" id="34287"/>
    <lineage>
        <taxon>Eukaryota</taxon>
        <taxon>Viridiplantae</taxon>
        <taxon>Streptophyta</taxon>
        <taxon>Embryophyta</taxon>
        <taxon>Tracheophyta</taxon>
        <taxon>Spermatophyta</taxon>
        <taxon>Magnoliopsida</taxon>
        <taxon>eudicotyledons</taxon>
        <taxon>Gunneridae</taxon>
        <taxon>Pentapetalae</taxon>
        <taxon>rosids</taxon>
        <taxon>malvids</taxon>
        <taxon>Malvales</taxon>
        <taxon>Malvaceae</taxon>
        <taxon>Malvoideae</taxon>
        <taxon>Gossypium</taxon>
    </lineage>
</organism>